<accession>A0ABW3YIR1</accession>
<dbReference type="EMBL" id="JBHTMP010000047">
    <property type="protein sequence ID" value="MFD1324417.1"/>
    <property type="molecule type" value="Genomic_DNA"/>
</dbReference>
<name>A0ABW3YIR1_9ACTN</name>
<proteinExistence type="predicted"/>
<protein>
    <submittedName>
        <fullName evidence="1">Uncharacterized protein</fullName>
    </submittedName>
</protein>
<dbReference type="Proteomes" id="UP001597260">
    <property type="component" value="Unassembled WGS sequence"/>
</dbReference>
<evidence type="ECO:0000313" key="1">
    <source>
        <dbReference type="EMBL" id="MFD1324417.1"/>
    </source>
</evidence>
<gene>
    <name evidence="1" type="ORF">ACFQ4H_25340</name>
</gene>
<reference evidence="2" key="1">
    <citation type="journal article" date="2019" name="Int. J. Syst. Evol. Microbiol.">
        <title>The Global Catalogue of Microorganisms (GCM) 10K type strain sequencing project: providing services to taxonomists for standard genome sequencing and annotation.</title>
        <authorList>
            <consortium name="The Broad Institute Genomics Platform"/>
            <consortium name="The Broad Institute Genome Sequencing Center for Infectious Disease"/>
            <person name="Wu L."/>
            <person name="Ma J."/>
        </authorList>
    </citation>
    <scope>NUCLEOTIDE SEQUENCE [LARGE SCALE GENOMIC DNA]</scope>
    <source>
        <strain evidence="2">JCM 31037</strain>
    </source>
</reference>
<evidence type="ECO:0000313" key="2">
    <source>
        <dbReference type="Proteomes" id="UP001597260"/>
    </source>
</evidence>
<sequence length="83" mass="9182">MDRYELRDALLTAGVPPEAFRIAGVHEPVPVPPDFWFVRPTAEGYWEIGPHERGADEVRAVFESEDAACAQVYRTLTGRGAPA</sequence>
<comment type="caution">
    <text evidence="1">The sequence shown here is derived from an EMBL/GenBank/DDBJ whole genome shotgun (WGS) entry which is preliminary data.</text>
</comment>
<organism evidence="1 2">
    <name type="scientific">Micromonospora sonneratiae</name>
    <dbReference type="NCBI Taxonomy" id="1184706"/>
    <lineage>
        <taxon>Bacteria</taxon>
        <taxon>Bacillati</taxon>
        <taxon>Actinomycetota</taxon>
        <taxon>Actinomycetes</taxon>
        <taxon>Micromonosporales</taxon>
        <taxon>Micromonosporaceae</taxon>
        <taxon>Micromonospora</taxon>
    </lineage>
</organism>
<keyword evidence="2" id="KW-1185">Reference proteome</keyword>